<proteinExistence type="predicted"/>
<protein>
    <submittedName>
        <fullName evidence="1">Uncharacterized protein</fullName>
    </submittedName>
</protein>
<dbReference type="RefSeq" id="WP_012467275.1">
    <property type="nucleotide sequence ID" value="NC_010803.1"/>
</dbReference>
<reference evidence="1 2" key="1">
    <citation type="submission" date="2008-05" db="EMBL/GenBank/DDBJ databases">
        <title>Complete sequence of Chlorobium limicola DSM 245.</title>
        <authorList>
            <consortium name="US DOE Joint Genome Institute"/>
            <person name="Lucas S."/>
            <person name="Copeland A."/>
            <person name="Lapidus A."/>
            <person name="Glavina del Rio T."/>
            <person name="Dalin E."/>
            <person name="Tice H."/>
            <person name="Bruce D."/>
            <person name="Goodwin L."/>
            <person name="Pitluck S."/>
            <person name="Schmutz J."/>
            <person name="Larimer F."/>
            <person name="Land M."/>
            <person name="Hauser L."/>
            <person name="Kyrpides N."/>
            <person name="Ovchinnikova G."/>
            <person name="Zhao F."/>
            <person name="Li T."/>
            <person name="Liu Z."/>
            <person name="Overmann J."/>
            <person name="Bryant D.A."/>
            <person name="Richardson P."/>
        </authorList>
    </citation>
    <scope>NUCLEOTIDE SEQUENCE [LARGE SCALE GENOMIC DNA]</scope>
    <source>
        <strain evidence="2">DSM 245 / NBRC 103803 / 6330</strain>
    </source>
</reference>
<name>B3EI01_CHLL2</name>
<dbReference type="STRING" id="290315.Clim_2387"/>
<sequence>MNRTKAFHEVGNADGTALDIDATIARASQHAETVIRPGTNIGDYGFIFFRV</sequence>
<dbReference type="EMBL" id="CP001097">
    <property type="protein sequence ID" value="ACD91410.1"/>
    <property type="molecule type" value="Genomic_DNA"/>
</dbReference>
<dbReference type="KEGG" id="cli:Clim_2387"/>
<evidence type="ECO:0000313" key="2">
    <source>
        <dbReference type="Proteomes" id="UP000008841"/>
    </source>
</evidence>
<evidence type="ECO:0000313" key="1">
    <source>
        <dbReference type="EMBL" id="ACD91410.1"/>
    </source>
</evidence>
<organism evidence="1 2">
    <name type="scientific">Chlorobium limicola (strain DSM 245 / NBRC 103803 / 6330)</name>
    <dbReference type="NCBI Taxonomy" id="290315"/>
    <lineage>
        <taxon>Bacteria</taxon>
        <taxon>Pseudomonadati</taxon>
        <taxon>Chlorobiota</taxon>
        <taxon>Chlorobiia</taxon>
        <taxon>Chlorobiales</taxon>
        <taxon>Chlorobiaceae</taxon>
        <taxon>Chlorobium/Pelodictyon group</taxon>
        <taxon>Chlorobium</taxon>
    </lineage>
</organism>
<accession>B3EI01</accession>
<dbReference type="AlphaFoldDB" id="B3EI01"/>
<dbReference type="HOGENOM" id="CLU_3097030_0_0_10"/>
<gene>
    <name evidence="1" type="ordered locus">Clim_2387</name>
</gene>
<dbReference type="Proteomes" id="UP000008841">
    <property type="component" value="Chromosome"/>
</dbReference>